<feature type="compositionally biased region" description="Polar residues" evidence="1">
    <location>
        <begin position="314"/>
        <end position="325"/>
    </location>
</feature>
<feature type="compositionally biased region" description="Pro residues" evidence="1">
    <location>
        <begin position="470"/>
        <end position="479"/>
    </location>
</feature>
<sequence>MTNNTTNTKNNGSGSGSGSGSNRSRPQSSPPQSSPSPPTPSAPPAAHQYYGEGGTPDLGGYDAHHDLYYGDGDGPAAWAARRRAAAAASAASNATQQTNGGTGAQEPQQQPERAHGASQDEAAERSTGPINSANGILGLSEGASLGSGSGAAEKTNDGEQQEGEKKQEASPEKPDQQHPFMIRSANDVPEPRAGTPSIFGNGFPTDEAQFRARSSTLTRSPAPSQARARAQGQGQGQGQGQAQRQIQARTRFPTRVPAITYPSPEAALAAARCTSRLLYTRDFSAPRGASGRRPPFLTYTAQQARHRAELRNRGTGNRVQSSISGNGDGIYGRGGHDLADRGRGRGRGRDRGRSHGSNAVNNTGYSGEGSAAQQQGLNGPPTGDHGIRPPPSPRALSRILDHSLFTDNGNNWDQNQLEESLRGYVDLAGNDDDDDDDNNNNDDDGDDHDIPKEYRRLELARSLAERRRPPPPPPQPPTRPSRARFPLSAMPPGYSGFRPSPTFGAPIPADEAMRWRRTGNVDVLNNRRACPCCGEIHICRGRPGPAAGNAEARTAPATSFTSTSTPPGPGTFAARTAAPAASFTSNSTPPSANAFSVAAAAATRQQRYPLSSHLCPAHNFMPPHVQENFQRQSRRLGLEELELKTALVAEAQHGRLARREEAGSGRGLGALLTWDGFGDEEGEDDGEKTRRSPSPAVTVVLASDRSGGSGGVSEHDNDERMRGRPWSREDRVENRAEGELQDRSVPYGGAPREGEASMSEYERARREAEWEDRMYDQNHYGGNPYADADLYYGISRMPSDDGDWDWDLDLSSDSDPVYYPDSDDELEGEVEDEERSNHDE</sequence>
<dbReference type="Proteomes" id="UP001320420">
    <property type="component" value="Unassembled WGS sequence"/>
</dbReference>
<feature type="region of interest" description="Disordered" evidence="1">
    <location>
        <begin position="667"/>
        <end position="840"/>
    </location>
</feature>
<feature type="compositionally biased region" description="Basic and acidic residues" evidence="1">
    <location>
        <begin position="713"/>
        <end position="742"/>
    </location>
</feature>
<accession>A0AAN9V342</accession>
<feature type="compositionally biased region" description="Polar residues" evidence="1">
    <location>
        <begin position="95"/>
        <end position="111"/>
    </location>
</feature>
<keyword evidence="3" id="KW-1185">Reference proteome</keyword>
<feature type="region of interest" description="Disordered" evidence="1">
    <location>
        <begin position="550"/>
        <end position="574"/>
    </location>
</feature>
<feature type="compositionally biased region" description="Pro residues" evidence="1">
    <location>
        <begin position="28"/>
        <end position="43"/>
    </location>
</feature>
<organism evidence="2 3">
    <name type="scientific">Diatrype stigma</name>
    <dbReference type="NCBI Taxonomy" id="117547"/>
    <lineage>
        <taxon>Eukaryota</taxon>
        <taxon>Fungi</taxon>
        <taxon>Dikarya</taxon>
        <taxon>Ascomycota</taxon>
        <taxon>Pezizomycotina</taxon>
        <taxon>Sordariomycetes</taxon>
        <taxon>Xylariomycetidae</taxon>
        <taxon>Xylariales</taxon>
        <taxon>Diatrypaceae</taxon>
        <taxon>Diatrype</taxon>
    </lineage>
</organism>
<comment type="caution">
    <text evidence="2">The sequence shown here is derived from an EMBL/GenBank/DDBJ whole genome shotgun (WGS) entry which is preliminary data.</text>
</comment>
<evidence type="ECO:0000313" key="3">
    <source>
        <dbReference type="Proteomes" id="UP001320420"/>
    </source>
</evidence>
<feature type="compositionally biased region" description="Low complexity" evidence="1">
    <location>
        <begin position="240"/>
        <end position="249"/>
    </location>
</feature>
<dbReference type="EMBL" id="JAKJXP020000027">
    <property type="protein sequence ID" value="KAK7753614.1"/>
    <property type="molecule type" value="Genomic_DNA"/>
</dbReference>
<feature type="compositionally biased region" description="Basic and acidic residues" evidence="1">
    <location>
        <begin position="448"/>
        <end position="468"/>
    </location>
</feature>
<feature type="compositionally biased region" description="Low complexity" evidence="1">
    <location>
        <begin position="554"/>
        <end position="574"/>
    </location>
</feature>
<proteinExistence type="predicted"/>
<reference evidence="2 3" key="1">
    <citation type="submission" date="2024-02" db="EMBL/GenBank/DDBJ databases">
        <title>De novo assembly and annotation of 12 fungi associated with fruit tree decline syndrome in Ontario, Canada.</title>
        <authorList>
            <person name="Sulman M."/>
            <person name="Ellouze W."/>
            <person name="Ilyukhin E."/>
        </authorList>
    </citation>
    <scope>NUCLEOTIDE SEQUENCE [LARGE SCALE GENOMIC DNA]</scope>
    <source>
        <strain evidence="2 3">M11/M66-122</strain>
    </source>
</reference>
<dbReference type="AlphaFoldDB" id="A0AAN9V342"/>
<feature type="compositionally biased region" description="Polar residues" evidence="1">
    <location>
        <begin position="355"/>
        <end position="377"/>
    </location>
</feature>
<feature type="compositionally biased region" description="Acidic residues" evidence="1">
    <location>
        <begin position="677"/>
        <end position="686"/>
    </location>
</feature>
<evidence type="ECO:0000256" key="1">
    <source>
        <dbReference type="SAM" id="MobiDB-lite"/>
    </source>
</evidence>
<feature type="compositionally biased region" description="Acidic residues" evidence="1">
    <location>
        <begin position="800"/>
        <end position="812"/>
    </location>
</feature>
<feature type="compositionally biased region" description="Low complexity" evidence="1">
    <location>
        <begin position="137"/>
        <end position="153"/>
    </location>
</feature>
<feature type="compositionally biased region" description="Polar residues" evidence="1">
    <location>
        <begin position="212"/>
        <end position="223"/>
    </location>
</feature>
<feature type="compositionally biased region" description="Basic and acidic residues" evidence="1">
    <location>
        <begin position="334"/>
        <end position="353"/>
    </location>
</feature>
<feature type="compositionally biased region" description="Low complexity" evidence="1">
    <location>
        <begin position="1"/>
        <end position="12"/>
    </location>
</feature>
<feature type="region of interest" description="Disordered" evidence="1">
    <location>
        <begin position="308"/>
        <end position="396"/>
    </location>
</feature>
<feature type="region of interest" description="Disordered" evidence="1">
    <location>
        <begin position="1"/>
        <end position="249"/>
    </location>
</feature>
<protein>
    <submittedName>
        <fullName evidence="2">Uncharacterized protein</fullName>
    </submittedName>
</protein>
<feature type="compositionally biased region" description="Acidic residues" evidence="1">
    <location>
        <begin position="821"/>
        <end position="834"/>
    </location>
</feature>
<gene>
    <name evidence="2" type="ORF">SLS62_004472</name>
</gene>
<feature type="compositionally biased region" description="Acidic residues" evidence="1">
    <location>
        <begin position="429"/>
        <end position="447"/>
    </location>
</feature>
<feature type="compositionally biased region" description="Basic and acidic residues" evidence="1">
    <location>
        <begin position="752"/>
        <end position="776"/>
    </location>
</feature>
<feature type="compositionally biased region" description="Basic and acidic residues" evidence="1">
    <location>
        <begin position="154"/>
        <end position="176"/>
    </location>
</feature>
<feature type="region of interest" description="Disordered" evidence="1">
    <location>
        <begin position="426"/>
        <end position="489"/>
    </location>
</feature>
<evidence type="ECO:0000313" key="2">
    <source>
        <dbReference type="EMBL" id="KAK7753614.1"/>
    </source>
</evidence>
<name>A0AAN9V342_9PEZI</name>
<feature type="compositionally biased region" description="Low complexity" evidence="1">
    <location>
        <begin position="85"/>
        <end position="94"/>
    </location>
</feature>